<accession>A0A1B3XTT1</accession>
<organism evidence="1 2">
    <name type="scientific">Peribacillus muralis</name>
    <dbReference type="NCBI Taxonomy" id="264697"/>
    <lineage>
        <taxon>Bacteria</taxon>
        <taxon>Bacillati</taxon>
        <taxon>Bacillota</taxon>
        <taxon>Bacilli</taxon>
        <taxon>Bacillales</taxon>
        <taxon>Bacillaceae</taxon>
        <taxon>Peribacillus</taxon>
    </lineage>
</organism>
<gene>
    <name evidence="1" type="ORF">ABE28_019845</name>
</gene>
<dbReference type="Proteomes" id="UP000077926">
    <property type="component" value="Chromosome"/>
</dbReference>
<protein>
    <submittedName>
        <fullName evidence="1">Uncharacterized protein</fullName>
    </submittedName>
</protein>
<dbReference type="KEGG" id="bmur:ABE28_019845"/>
<keyword evidence="2" id="KW-1185">Reference proteome</keyword>
<sequence length="197" mass="23213">MDKPIIKSVATTRVEARSPGQLQPKLYNPQAICTNRSEPSPIHKCSPAIHGGRPQFTSPQKNKKKRQWYHLLSFTWTHSIGNKNQSTKKAKYRRNGNYIDEKRNISPNRELYLRKRQYIDENRIISTKTGHISAKRELYRRKPAKYRRTWNYICENGNITPKTGIISAKTAIYRRTWNYIDEKQNYRCKLPKADCVC</sequence>
<name>A0A1B3XTT1_9BACI</name>
<reference evidence="1 2" key="1">
    <citation type="submission" date="2016-08" db="EMBL/GenBank/DDBJ databases">
        <title>Complete genome sequence of Bacillus muralis G25-68, a strain with toxicity to nematodes.</title>
        <authorList>
            <person name="Zheng Z."/>
        </authorList>
    </citation>
    <scope>NUCLEOTIDE SEQUENCE [LARGE SCALE GENOMIC DNA]</scope>
    <source>
        <strain evidence="1 2">G25-68</strain>
    </source>
</reference>
<evidence type="ECO:0000313" key="1">
    <source>
        <dbReference type="EMBL" id="AOH56626.1"/>
    </source>
</evidence>
<proteinExistence type="predicted"/>
<evidence type="ECO:0000313" key="2">
    <source>
        <dbReference type="Proteomes" id="UP000077926"/>
    </source>
</evidence>
<dbReference type="AlphaFoldDB" id="A0A1B3XTT1"/>
<dbReference type="EMBL" id="CP017080">
    <property type="protein sequence ID" value="AOH56626.1"/>
    <property type="molecule type" value="Genomic_DNA"/>
</dbReference>